<dbReference type="PANTHER" id="PTHR43215:SF14">
    <property type="entry name" value="RADIAL SPOKE HEAD 1 HOMOLOG"/>
    <property type="match status" value="1"/>
</dbReference>
<dbReference type="Proteomes" id="UP000039865">
    <property type="component" value="Unassembled WGS sequence"/>
</dbReference>
<proteinExistence type="predicted"/>
<evidence type="ECO:0000313" key="3">
    <source>
        <dbReference type="EMBL" id="CDW80666.1"/>
    </source>
</evidence>
<evidence type="ECO:0000313" key="4">
    <source>
        <dbReference type="Proteomes" id="UP000039865"/>
    </source>
</evidence>
<evidence type="ECO:0008006" key="5">
    <source>
        <dbReference type="Google" id="ProtNLM"/>
    </source>
</evidence>
<dbReference type="AlphaFoldDB" id="A0A078AFQ2"/>
<dbReference type="OrthoDB" id="296831at2759"/>
<dbReference type="Pfam" id="PF02493">
    <property type="entry name" value="MORN"/>
    <property type="match status" value="7"/>
</dbReference>
<keyword evidence="1" id="KW-0677">Repeat</keyword>
<dbReference type="EMBL" id="CCKQ01009198">
    <property type="protein sequence ID" value="CDW80666.1"/>
    <property type="molecule type" value="Genomic_DNA"/>
</dbReference>
<feature type="coiled-coil region" evidence="2">
    <location>
        <begin position="105"/>
        <end position="169"/>
    </location>
</feature>
<keyword evidence="2" id="KW-0175">Coiled coil</keyword>
<protein>
    <recommendedName>
        <fullName evidence="5">Morn repeat protein</fullName>
    </recommendedName>
</protein>
<reference evidence="3 4" key="1">
    <citation type="submission" date="2014-06" db="EMBL/GenBank/DDBJ databases">
        <authorList>
            <person name="Swart Estienne"/>
        </authorList>
    </citation>
    <scope>NUCLEOTIDE SEQUENCE [LARGE SCALE GENOMIC DNA]</scope>
    <source>
        <strain evidence="3 4">130c</strain>
    </source>
</reference>
<dbReference type="InterPro" id="IPR003409">
    <property type="entry name" value="MORN"/>
</dbReference>
<gene>
    <name evidence="3" type="primary">Contig5963.g6387</name>
    <name evidence="3" type="ORF">STYLEM_9669</name>
</gene>
<dbReference type="SUPFAM" id="SSF82185">
    <property type="entry name" value="Histone H3 K4-specific methyltransferase SET7/9 N-terminal domain"/>
    <property type="match status" value="3"/>
</dbReference>
<name>A0A078AFQ2_STYLE</name>
<accession>A0A078AFQ2</accession>
<evidence type="ECO:0000256" key="1">
    <source>
        <dbReference type="ARBA" id="ARBA00022737"/>
    </source>
</evidence>
<dbReference type="SMART" id="SM00698">
    <property type="entry name" value="MORN"/>
    <property type="match status" value="8"/>
</dbReference>
<organism evidence="3 4">
    <name type="scientific">Stylonychia lemnae</name>
    <name type="common">Ciliate</name>
    <dbReference type="NCBI Taxonomy" id="5949"/>
    <lineage>
        <taxon>Eukaryota</taxon>
        <taxon>Sar</taxon>
        <taxon>Alveolata</taxon>
        <taxon>Ciliophora</taxon>
        <taxon>Intramacronucleata</taxon>
        <taxon>Spirotrichea</taxon>
        <taxon>Stichotrichia</taxon>
        <taxon>Sporadotrichida</taxon>
        <taxon>Oxytrichidae</taxon>
        <taxon>Stylonychinae</taxon>
        <taxon>Stylonychia</taxon>
    </lineage>
</organism>
<evidence type="ECO:0000256" key="2">
    <source>
        <dbReference type="SAM" id="Coils"/>
    </source>
</evidence>
<keyword evidence="4" id="KW-1185">Reference proteome</keyword>
<dbReference type="Gene3D" id="2.20.110.10">
    <property type="entry name" value="Histone H3 K4-specific methyltransferase SET7/9 N-terminal domain"/>
    <property type="match status" value="1"/>
</dbReference>
<dbReference type="PANTHER" id="PTHR43215">
    <property type="entry name" value="RADIAL SPOKE HEAD 1 HOMOLOG"/>
    <property type="match status" value="1"/>
</dbReference>
<dbReference type="InParanoid" id="A0A078AFQ2"/>
<sequence>MSNLQYFELELEKGDVYKGTLTSDHALKGLAVFQRKGKFILIGNVDNGLFQGPGMHIDISECTVYLGGLRDSMKDGAGLFVKYKSPQMFQQISRLFDQCNKDSYRRLIQDQIDKATQESEKAKNKMKKYSSVFLSAGLKEVLNKVKYSKEQCEKKKKKRNQQLEQYQIMYQGEFQEDKRQGWGENIFRNGDSYKGQYEKDIMEGRGIYIFNSLESNSVLYIGEFRNNVFQGLGRMQFRDDTQYFGSFNNNTMQSAKAIVKYGNGDKYKGGIQQNQKNGDGEYLYNNTDLYAGQFKGDKKDGKGKLSLTGTQVTYEGEFKDDMKCGECKKYFFGNSYGWFEGYLDESEELNGDGRFEFPIQNMIYEGGFKNSMFNGHGKIMHTDTGNVFEGEFFDHHKDGPCTFTLKSGQQFKGIFELNMEGNRDCNYGPRV</sequence>